<accession>A0A4C1YC42</accession>
<reference evidence="1 2" key="1">
    <citation type="journal article" date="2019" name="Commun. Biol.">
        <title>The bagworm genome reveals a unique fibroin gene that provides high tensile strength.</title>
        <authorList>
            <person name="Kono N."/>
            <person name="Nakamura H."/>
            <person name="Ohtoshi R."/>
            <person name="Tomita M."/>
            <person name="Numata K."/>
            <person name="Arakawa K."/>
        </authorList>
    </citation>
    <scope>NUCLEOTIDE SEQUENCE [LARGE SCALE GENOMIC DNA]</scope>
</reference>
<dbReference type="Proteomes" id="UP000299102">
    <property type="component" value="Unassembled WGS sequence"/>
</dbReference>
<proteinExistence type="predicted"/>
<keyword evidence="2" id="KW-1185">Reference proteome</keyword>
<protein>
    <recommendedName>
        <fullName evidence="3">Reverse transcriptase domain-containing protein</fullName>
    </recommendedName>
</protein>
<sequence length="101" mass="11934">MGKNRRKPENIRPITLLFHVTKTFERALLTKRRLFLTPRQEQYGFCHDIPMPRGYLEDLEDNVMLALYADDSAYFTSSRRADLAAKRIQRAFDLLSYSLYS</sequence>
<evidence type="ECO:0000313" key="2">
    <source>
        <dbReference type="Proteomes" id="UP000299102"/>
    </source>
</evidence>
<organism evidence="1 2">
    <name type="scientific">Eumeta variegata</name>
    <name type="common">Bagworm moth</name>
    <name type="synonym">Eumeta japonica</name>
    <dbReference type="NCBI Taxonomy" id="151549"/>
    <lineage>
        <taxon>Eukaryota</taxon>
        <taxon>Metazoa</taxon>
        <taxon>Ecdysozoa</taxon>
        <taxon>Arthropoda</taxon>
        <taxon>Hexapoda</taxon>
        <taxon>Insecta</taxon>
        <taxon>Pterygota</taxon>
        <taxon>Neoptera</taxon>
        <taxon>Endopterygota</taxon>
        <taxon>Lepidoptera</taxon>
        <taxon>Glossata</taxon>
        <taxon>Ditrysia</taxon>
        <taxon>Tineoidea</taxon>
        <taxon>Psychidae</taxon>
        <taxon>Oiketicinae</taxon>
        <taxon>Eumeta</taxon>
    </lineage>
</organism>
<dbReference type="AlphaFoldDB" id="A0A4C1YC42"/>
<evidence type="ECO:0000313" key="1">
    <source>
        <dbReference type="EMBL" id="GBP72620.1"/>
    </source>
</evidence>
<comment type="caution">
    <text evidence="1">The sequence shown here is derived from an EMBL/GenBank/DDBJ whole genome shotgun (WGS) entry which is preliminary data.</text>
</comment>
<evidence type="ECO:0008006" key="3">
    <source>
        <dbReference type="Google" id="ProtNLM"/>
    </source>
</evidence>
<dbReference type="EMBL" id="BGZK01001152">
    <property type="protein sequence ID" value="GBP72620.1"/>
    <property type="molecule type" value="Genomic_DNA"/>
</dbReference>
<gene>
    <name evidence="1" type="ORF">EVAR_83130_1</name>
</gene>
<name>A0A4C1YC42_EUMVA</name>